<feature type="domain" description="Response regulatory" evidence="6">
    <location>
        <begin position="1"/>
        <end position="113"/>
    </location>
</feature>
<comment type="caution">
    <text evidence="8">The sequence shown here is derived from an EMBL/GenBank/DDBJ whole genome shotgun (WGS) entry which is preliminary data.</text>
</comment>
<dbReference type="SMART" id="SM00448">
    <property type="entry name" value="REC"/>
    <property type="match status" value="1"/>
</dbReference>
<dbReference type="PROSITE" id="PS50110">
    <property type="entry name" value="RESPONSE_REGULATORY"/>
    <property type="match status" value="1"/>
</dbReference>
<evidence type="ECO:0000313" key="9">
    <source>
        <dbReference type="Proteomes" id="UP001500967"/>
    </source>
</evidence>
<reference evidence="9" key="1">
    <citation type="journal article" date="2019" name="Int. J. Syst. Evol. Microbiol.">
        <title>The Global Catalogue of Microorganisms (GCM) 10K type strain sequencing project: providing services to taxonomists for standard genome sequencing and annotation.</title>
        <authorList>
            <consortium name="The Broad Institute Genomics Platform"/>
            <consortium name="The Broad Institute Genome Sequencing Center for Infectious Disease"/>
            <person name="Wu L."/>
            <person name="Ma J."/>
        </authorList>
    </citation>
    <scope>NUCLEOTIDE SEQUENCE [LARGE SCALE GENOMIC DNA]</scope>
    <source>
        <strain evidence="9">JCM 10425</strain>
    </source>
</reference>
<dbReference type="InterPro" id="IPR011006">
    <property type="entry name" value="CheY-like_superfamily"/>
</dbReference>
<feature type="domain" description="OmpR/PhoB-type" evidence="7">
    <location>
        <begin position="122"/>
        <end position="221"/>
    </location>
</feature>
<evidence type="ECO:0000259" key="6">
    <source>
        <dbReference type="PROSITE" id="PS50110"/>
    </source>
</evidence>
<dbReference type="InterPro" id="IPR001867">
    <property type="entry name" value="OmpR/PhoB-type_DNA-bd"/>
</dbReference>
<evidence type="ECO:0000313" key="8">
    <source>
        <dbReference type="EMBL" id="GAA0220798.1"/>
    </source>
</evidence>
<feature type="modified residue" description="4-aspartylphosphate" evidence="4">
    <location>
        <position position="49"/>
    </location>
</feature>
<protein>
    <submittedName>
        <fullName evidence="8">Response regulator transcription factor</fullName>
    </submittedName>
</protein>
<feature type="DNA-binding region" description="OmpR/PhoB-type" evidence="5">
    <location>
        <begin position="122"/>
        <end position="221"/>
    </location>
</feature>
<sequence>MLLVEDDSRVRRALRLALADESYQVTEAGTVAECHARLAEGYPDVVLLDLMLPDGNGFDVCRAIRRHSDVPVIIVTARADSHDVVAGLEVGADDYVTKPLVAKELSARIRALMRRATAAPAKQVLTAGNIRIAVDERQVTRDGEPLDLTKTEFRLLCELAQADGAVCTREQLLEKVWNYDYFGDDRVVDVHIRRLRRKVEHDPNDPQIVQTVRGHGYRIGV</sequence>
<accession>A0ABP3D3W1</accession>
<keyword evidence="9" id="KW-1185">Reference proteome</keyword>
<dbReference type="Gene3D" id="6.10.250.690">
    <property type="match status" value="1"/>
</dbReference>
<evidence type="ECO:0000256" key="1">
    <source>
        <dbReference type="ARBA" id="ARBA00022553"/>
    </source>
</evidence>
<dbReference type="SMART" id="SM00862">
    <property type="entry name" value="Trans_reg_C"/>
    <property type="match status" value="1"/>
</dbReference>
<dbReference type="EMBL" id="BAAAGX010000002">
    <property type="protein sequence ID" value="GAA0220798.1"/>
    <property type="molecule type" value="Genomic_DNA"/>
</dbReference>
<evidence type="ECO:0000259" key="7">
    <source>
        <dbReference type="PROSITE" id="PS51755"/>
    </source>
</evidence>
<dbReference type="PROSITE" id="PS51755">
    <property type="entry name" value="OMPR_PHOB"/>
    <property type="match status" value="1"/>
</dbReference>
<dbReference type="Gene3D" id="3.40.50.2300">
    <property type="match status" value="1"/>
</dbReference>
<dbReference type="InterPro" id="IPR039420">
    <property type="entry name" value="WalR-like"/>
</dbReference>
<dbReference type="PANTHER" id="PTHR48111">
    <property type="entry name" value="REGULATOR OF RPOS"/>
    <property type="match status" value="1"/>
</dbReference>
<dbReference type="InterPro" id="IPR001789">
    <property type="entry name" value="Sig_transdc_resp-reg_receiver"/>
</dbReference>
<keyword evidence="2" id="KW-0902">Two-component regulatory system</keyword>
<evidence type="ECO:0000256" key="4">
    <source>
        <dbReference type="PROSITE-ProRule" id="PRU00169"/>
    </source>
</evidence>
<dbReference type="CDD" id="cd17574">
    <property type="entry name" value="REC_OmpR"/>
    <property type="match status" value="1"/>
</dbReference>
<proteinExistence type="predicted"/>
<dbReference type="InterPro" id="IPR036388">
    <property type="entry name" value="WH-like_DNA-bd_sf"/>
</dbReference>
<dbReference type="Proteomes" id="UP001500967">
    <property type="component" value="Unassembled WGS sequence"/>
</dbReference>
<dbReference type="Pfam" id="PF00072">
    <property type="entry name" value="Response_reg"/>
    <property type="match status" value="1"/>
</dbReference>
<evidence type="ECO:0000256" key="3">
    <source>
        <dbReference type="ARBA" id="ARBA00023125"/>
    </source>
</evidence>
<keyword evidence="1 4" id="KW-0597">Phosphoprotein</keyword>
<dbReference type="CDD" id="cd00383">
    <property type="entry name" value="trans_reg_C"/>
    <property type="match status" value="1"/>
</dbReference>
<dbReference type="Gene3D" id="1.10.10.10">
    <property type="entry name" value="Winged helix-like DNA-binding domain superfamily/Winged helix DNA-binding domain"/>
    <property type="match status" value="1"/>
</dbReference>
<dbReference type="PANTHER" id="PTHR48111:SF40">
    <property type="entry name" value="PHOSPHATE REGULON TRANSCRIPTIONAL REGULATORY PROTEIN PHOB"/>
    <property type="match status" value="1"/>
</dbReference>
<organism evidence="8 9">
    <name type="scientific">Cryptosporangium japonicum</name>
    <dbReference type="NCBI Taxonomy" id="80872"/>
    <lineage>
        <taxon>Bacteria</taxon>
        <taxon>Bacillati</taxon>
        <taxon>Actinomycetota</taxon>
        <taxon>Actinomycetes</taxon>
        <taxon>Cryptosporangiales</taxon>
        <taxon>Cryptosporangiaceae</taxon>
        <taxon>Cryptosporangium</taxon>
    </lineage>
</organism>
<dbReference type="SUPFAM" id="SSF52172">
    <property type="entry name" value="CheY-like"/>
    <property type="match status" value="1"/>
</dbReference>
<name>A0ABP3D3W1_9ACTN</name>
<dbReference type="Pfam" id="PF00486">
    <property type="entry name" value="Trans_reg_C"/>
    <property type="match status" value="1"/>
</dbReference>
<evidence type="ECO:0000256" key="5">
    <source>
        <dbReference type="PROSITE-ProRule" id="PRU01091"/>
    </source>
</evidence>
<gene>
    <name evidence="8" type="ORF">GCM10009539_02520</name>
</gene>
<keyword evidence="3 5" id="KW-0238">DNA-binding</keyword>
<evidence type="ECO:0000256" key="2">
    <source>
        <dbReference type="ARBA" id="ARBA00023012"/>
    </source>
</evidence>